<protein>
    <submittedName>
        <fullName evidence="2">Uncharacterized protein</fullName>
    </submittedName>
</protein>
<dbReference type="Proteomes" id="UP000316659">
    <property type="component" value="Unassembled WGS sequence"/>
</dbReference>
<organism evidence="2 3">
    <name type="scientific">Cellulosimicrobium cellulans</name>
    <name type="common">Arthrobacter luteus</name>
    <dbReference type="NCBI Taxonomy" id="1710"/>
    <lineage>
        <taxon>Bacteria</taxon>
        <taxon>Bacillati</taxon>
        <taxon>Actinomycetota</taxon>
        <taxon>Actinomycetes</taxon>
        <taxon>Micrococcales</taxon>
        <taxon>Promicromonosporaceae</taxon>
        <taxon>Cellulosimicrobium</taxon>
    </lineage>
</organism>
<feature type="region of interest" description="Disordered" evidence="1">
    <location>
        <begin position="1"/>
        <end position="48"/>
    </location>
</feature>
<gene>
    <name evidence="2" type="ORF">CCE02nite_33150</name>
</gene>
<evidence type="ECO:0000313" key="3">
    <source>
        <dbReference type="Proteomes" id="UP000316659"/>
    </source>
</evidence>
<dbReference type="EMBL" id="BJNZ01000027">
    <property type="protein sequence ID" value="GED11316.1"/>
    <property type="molecule type" value="Genomic_DNA"/>
</dbReference>
<dbReference type="AlphaFoldDB" id="A0A4Y4E1S1"/>
<proteinExistence type="predicted"/>
<accession>A0A4Y4E1S1</accession>
<name>A0A4Y4E1S1_CELCE</name>
<evidence type="ECO:0000313" key="2">
    <source>
        <dbReference type="EMBL" id="GED11316.1"/>
    </source>
</evidence>
<sequence>MPRHTIDPVGSRLDTDLDRPGGTMTHDTAEGANAEPSFRSLVRELTRA</sequence>
<evidence type="ECO:0000256" key="1">
    <source>
        <dbReference type="SAM" id="MobiDB-lite"/>
    </source>
</evidence>
<comment type="caution">
    <text evidence="2">The sequence shown here is derived from an EMBL/GenBank/DDBJ whole genome shotgun (WGS) entry which is preliminary data.</text>
</comment>
<reference evidence="2 3" key="1">
    <citation type="submission" date="2019-06" db="EMBL/GenBank/DDBJ databases">
        <title>Whole genome shotgun sequence of Cellulosimicrobium cellulans NBRC 15516.</title>
        <authorList>
            <person name="Hosoyama A."/>
            <person name="Uohara A."/>
            <person name="Ohji S."/>
            <person name="Ichikawa N."/>
        </authorList>
    </citation>
    <scope>NUCLEOTIDE SEQUENCE [LARGE SCALE GENOMIC DNA]</scope>
    <source>
        <strain evidence="2 3">NBRC 15516</strain>
    </source>
</reference>